<feature type="region of interest" description="Disordered" evidence="1">
    <location>
        <begin position="610"/>
        <end position="651"/>
    </location>
</feature>
<dbReference type="AlphaFoldDB" id="A0AAD9T0U4"/>
<accession>A0AAD9T0U4</accession>
<organism evidence="2 3">
    <name type="scientific">Diplocarpon rosae</name>
    <dbReference type="NCBI Taxonomy" id="946125"/>
    <lineage>
        <taxon>Eukaryota</taxon>
        <taxon>Fungi</taxon>
        <taxon>Dikarya</taxon>
        <taxon>Ascomycota</taxon>
        <taxon>Pezizomycotina</taxon>
        <taxon>Leotiomycetes</taxon>
        <taxon>Helotiales</taxon>
        <taxon>Drepanopezizaceae</taxon>
        <taxon>Diplocarpon</taxon>
    </lineage>
</organism>
<proteinExistence type="predicted"/>
<dbReference type="EMBL" id="JAUBYV010000005">
    <property type="protein sequence ID" value="KAK2626654.1"/>
    <property type="molecule type" value="Genomic_DNA"/>
</dbReference>
<dbReference type="Proteomes" id="UP001285354">
    <property type="component" value="Unassembled WGS sequence"/>
</dbReference>
<reference evidence="2" key="1">
    <citation type="submission" date="2023-06" db="EMBL/GenBank/DDBJ databases">
        <title>Draft genome of Marssonina rosae.</title>
        <authorList>
            <person name="Cheng Q."/>
        </authorList>
    </citation>
    <scope>NUCLEOTIDE SEQUENCE</scope>
    <source>
        <strain evidence="2">R4</strain>
    </source>
</reference>
<feature type="region of interest" description="Disordered" evidence="1">
    <location>
        <begin position="1035"/>
        <end position="1063"/>
    </location>
</feature>
<feature type="compositionally biased region" description="Polar residues" evidence="1">
    <location>
        <begin position="515"/>
        <end position="540"/>
    </location>
</feature>
<keyword evidence="3" id="KW-1185">Reference proteome</keyword>
<protein>
    <submittedName>
        <fullName evidence="2">Uncharacterized protein</fullName>
    </submittedName>
</protein>
<feature type="compositionally biased region" description="Pro residues" evidence="1">
    <location>
        <begin position="727"/>
        <end position="743"/>
    </location>
</feature>
<feature type="compositionally biased region" description="Polar residues" evidence="1">
    <location>
        <begin position="494"/>
        <end position="504"/>
    </location>
</feature>
<evidence type="ECO:0000313" key="3">
    <source>
        <dbReference type="Proteomes" id="UP001285354"/>
    </source>
</evidence>
<gene>
    <name evidence="2" type="ORF">QTJ16_003829</name>
</gene>
<feature type="region of interest" description="Disordered" evidence="1">
    <location>
        <begin position="192"/>
        <end position="279"/>
    </location>
</feature>
<feature type="region of interest" description="Disordered" evidence="1">
    <location>
        <begin position="1"/>
        <end position="49"/>
    </location>
</feature>
<feature type="region of interest" description="Disordered" evidence="1">
    <location>
        <begin position="726"/>
        <end position="758"/>
    </location>
</feature>
<name>A0AAD9T0U4_9HELO</name>
<comment type="caution">
    <text evidence="2">The sequence shown here is derived from an EMBL/GenBank/DDBJ whole genome shotgun (WGS) entry which is preliminary data.</text>
</comment>
<evidence type="ECO:0000313" key="2">
    <source>
        <dbReference type="EMBL" id="KAK2626654.1"/>
    </source>
</evidence>
<feature type="region of interest" description="Disordered" evidence="1">
    <location>
        <begin position="493"/>
        <end position="572"/>
    </location>
</feature>
<feature type="compositionally biased region" description="Low complexity" evidence="1">
    <location>
        <begin position="237"/>
        <end position="257"/>
    </location>
</feature>
<evidence type="ECO:0000256" key="1">
    <source>
        <dbReference type="SAM" id="MobiDB-lite"/>
    </source>
</evidence>
<feature type="compositionally biased region" description="Basic and acidic residues" evidence="1">
    <location>
        <begin position="339"/>
        <end position="350"/>
    </location>
</feature>
<feature type="region of interest" description="Disordered" evidence="1">
    <location>
        <begin position="75"/>
        <end position="102"/>
    </location>
</feature>
<feature type="compositionally biased region" description="Polar residues" evidence="1">
    <location>
        <begin position="352"/>
        <end position="364"/>
    </location>
</feature>
<sequence length="1100" mass="120262">METIQPALRRPSHDNGQGEIISTRPRATSEVRSGTNAQGVIENRSPANLPRGFESMLKTTTETGDIGLFSIKPSRVPQSLGTPRRNKGNFIESGQQKPRHDFQPYGVPVVDDRRRLPSYSRDASSEVISMYETASQKSGSRVFDEPDYRSYSMTQTSYSSYTLSNHRSYASLRSQADGSNLVQRPRSPFAYPARLKRPGFRPSSPALTDGGLIDYSRRAEIERIPQPLRPEANRSTPSLLSQSSPHRRSSSPLASLRNGSSSHDWARRVGPASVNTSPARSTFSLASTVNLCANVQPRSTATTPGKVPPPSPLYYDYTEDFEVEVYSRSEAPDPPPQFRIDKTIPEDRPMSSEGQPIGESSQQESDNDVFQPLAAVEVVSRRSSTRTSSDGVPNRKPTPSEMGEQVVAVELAPVKVETEAFPADKVQNHKSVGLSGLKYGAQQLGNHVDEVFALFPESIFRITDAKKNDGHAIVHLGNGNASEESLEKVIEPQSARTSHSTIINLPSIPPPSSSHTTVYTKSSASNAISQSTAGSSGATDQSHEAFPSPAESSEIRRGQAAPISTKFISETNIRSPDASSIVMGGPVSGIHSSENRSIPAEVQKLSSTLPPARRTPMVSPTIPGNLSPRRADTDRGPVPPSSIQSGRNADEVQALSQVQPLKRNQYCGGSRRINPSSVPNKIPNCSHQILKQAVARPESPMLAPKPISPARQLKLKNSVPQLMKALPPLPPEPLSRPNSPPEHPVFSEKELPGKFPPLQQELDNTLIKERTKVSKKAPSLNIENEESHNYILKNSGVVQLTPEEKRVQGIAEATLPLPRLKLKMKNSAPRSTSHPDSRPWNLAENYNWSMQNPTLCLPAPEVQSPDFKIPKFKMKVFRASNSTQGTVRVNRDSAESRPLTGLQFANAKDLFTPALGIENIFRQVSRHLHSRKASTASNHASLSQPTTLLSNGISNQISTSGPSAAIPGIAQILPTATLLSPSEARSVFSDDSSNVQRDHSLRLRGRFSNLRARIAAPYAIRNGTQSYDDLTWRDRNGPDAAVPPASRSIHNLQGSRKSNDYARPMRRFVEKANRQKLKAKVHGWLKGAKSAFTSRVRSRQ</sequence>
<feature type="region of interest" description="Disordered" evidence="1">
    <location>
        <begin position="327"/>
        <end position="403"/>
    </location>
</feature>